<dbReference type="GO" id="GO:0015171">
    <property type="term" value="F:amino acid transmembrane transporter activity"/>
    <property type="evidence" value="ECO:0007669"/>
    <property type="project" value="TreeGrafter"/>
</dbReference>
<dbReference type="EMBL" id="LWHQ01000017">
    <property type="protein sequence ID" value="OAS25403.1"/>
    <property type="molecule type" value="Genomic_DNA"/>
</dbReference>
<dbReference type="OrthoDB" id="7659099at2"/>
<dbReference type="AlphaFoldDB" id="A0A179SFX8"/>
<dbReference type="PANTHER" id="PTHR30086">
    <property type="entry name" value="ARGININE EXPORTER PROTEIN ARGO"/>
    <property type="match status" value="1"/>
</dbReference>
<organism evidence="7 8">
    <name type="scientific">Methylobacterium platani</name>
    <dbReference type="NCBI Taxonomy" id="427683"/>
    <lineage>
        <taxon>Bacteria</taxon>
        <taxon>Pseudomonadati</taxon>
        <taxon>Pseudomonadota</taxon>
        <taxon>Alphaproteobacteria</taxon>
        <taxon>Hyphomicrobiales</taxon>
        <taxon>Methylobacteriaceae</taxon>
        <taxon>Methylobacterium</taxon>
    </lineage>
</organism>
<sequence>MTLSIDLPLILAAAFVSSASPGPATLAIADTAMQSGRRAGLMLALGVTTGSLTWSIAAALGLAALMASSAWALEILRYAGAAYLMVLAFKSARGAIRGAPAAAASRPDAGRADARRAYARGLALHLTNPKAILFFGSLYTLGISARTSPAELALVIAAVGLQSALIFTGYAWLFSKSRMAAGYLRLRRWFDGAFAALFAGASLKILTARLTP</sequence>
<reference evidence="7 8" key="1">
    <citation type="submission" date="2016-04" db="EMBL/GenBank/DDBJ databases">
        <authorList>
            <person name="Evans L.H."/>
            <person name="Alamgir A."/>
            <person name="Owens N."/>
            <person name="Weber N.D."/>
            <person name="Virtaneva K."/>
            <person name="Barbian K."/>
            <person name="Babar A."/>
            <person name="Rosenke K."/>
        </authorList>
    </citation>
    <scope>NUCLEOTIDE SEQUENCE [LARGE SCALE GENOMIC DNA]</scope>
    <source>
        <strain evidence="7 8">PMB02</strain>
    </source>
</reference>
<evidence type="ECO:0000256" key="2">
    <source>
        <dbReference type="ARBA" id="ARBA00022475"/>
    </source>
</evidence>
<keyword evidence="3 6" id="KW-0812">Transmembrane</keyword>
<dbReference type="RefSeq" id="WP_048435811.1">
    <property type="nucleotide sequence ID" value="NZ_LWHQ01000017.1"/>
</dbReference>
<keyword evidence="4 6" id="KW-1133">Transmembrane helix</keyword>
<dbReference type="InterPro" id="IPR001123">
    <property type="entry name" value="LeuE-type"/>
</dbReference>
<dbReference type="STRING" id="427683.A5481_10920"/>
<accession>A0A179SFX8</accession>
<comment type="subcellular location">
    <subcellularLocation>
        <location evidence="1">Cell membrane</location>
        <topology evidence="1">Multi-pass membrane protein</topology>
    </subcellularLocation>
</comment>
<dbReference type="Pfam" id="PF01810">
    <property type="entry name" value="LysE"/>
    <property type="match status" value="1"/>
</dbReference>
<gene>
    <name evidence="7" type="ORF">A5481_10920</name>
</gene>
<keyword evidence="5 6" id="KW-0472">Membrane</keyword>
<evidence type="ECO:0000313" key="8">
    <source>
        <dbReference type="Proteomes" id="UP000078316"/>
    </source>
</evidence>
<dbReference type="PANTHER" id="PTHR30086:SF19">
    <property type="entry name" value="THREONINE EFFLUX PROTEIN"/>
    <property type="match status" value="1"/>
</dbReference>
<name>A0A179SFX8_9HYPH</name>
<evidence type="ECO:0000256" key="1">
    <source>
        <dbReference type="ARBA" id="ARBA00004651"/>
    </source>
</evidence>
<comment type="caution">
    <text evidence="7">The sequence shown here is derived from an EMBL/GenBank/DDBJ whole genome shotgun (WGS) entry which is preliminary data.</text>
</comment>
<feature type="transmembrane region" description="Helical" evidence="6">
    <location>
        <begin position="152"/>
        <end position="174"/>
    </location>
</feature>
<protein>
    <submittedName>
        <fullName evidence="7">Amino acid transporter</fullName>
    </submittedName>
</protein>
<feature type="transmembrane region" description="Helical" evidence="6">
    <location>
        <begin position="121"/>
        <end position="140"/>
    </location>
</feature>
<proteinExistence type="predicted"/>
<dbReference type="GO" id="GO:0005886">
    <property type="term" value="C:plasma membrane"/>
    <property type="evidence" value="ECO:0007669"/>
    <property type="project" value="UniProtKB-SubCell"/>
</dbReference>
<evidence type="ECO:0000256" key="5">
    <source>
        <dbReference type="ARBA" id="ARBA00023136"/>
    </source>
</evidence>
<dbReference type="Proteomes" id="UP000078316">
    <property type="component" value="Unassembled WGS sequence"/>
</dbReference>
<keyword evidence="2" id="KW-1003">Cell membrane</keyword>
<evidence type="ECO:0000313" key="7">
    <source>
        <dbReference type="EMBL" id="OAS25403.1"/>
    </source>
</evidence>
<evidence type="ECO:0000256" key="4">
    <source>
        <dbReference type="ARBA" id="ARBA00022989"/>
    </source>
</evidence>
<evidence type="ECO:0000256" key="3">
    <source>
        <dbReference type="ARBA" id="ARBA00022692"/>
    </source>
</evidence>
<evidence type="ECO:0000256" key="6">
    <source>
        <dbReference type="SAM" id="Phobius"/>
    </source>
</evidence>